<dbReference type="GO" id="GO:0051082">
    <property type="term" value="F:unfolded protein binding"/>
    <property type="evidence" value="ECO:0007669"/>
    <property type="project" value="UniProtKB-UniRule"/>
</dbReference>
<dbReference type="PIRSF" id="PIRSF005261">
    <property type="entry name" value="Heat_shock_Hsp33"/>
    <property type="match status" value="1"/>
</dbReference>
<dbReference type="PANTHER" id="PTHR30111">
    <property type="entry name" value="33 KDA CHAPERONIN"/>
    <property type="match status" value="1"/>
</dbReference>
<keyword evidence="2 6" id="KW-0862">Zinc</keyword>
<evidence type="ECO:0000256" key="6">
    <source>
        <dbReference type="HAMAP-Rule" id="MF_00117"/>
    </source>
</evidence>
<dbReference type="SUPFAM" id="SSF118352">
    <property type="entry name" value="HSP33 redox switch-like"/>
    <property type="match status" value="1"/>
</dbReference>
<evidence type="ECO:0000256" key="3">
    <source>
        <dbReference type="ARBA" id="ARBA00023157"/>
    </source>
</evidence>
<keyword evidence="5 6" id="KW-0676">Redox-active center</keyword>
<dbReference type="Proteomes" id="UP001285636">
    <property type="component" value="Unassembled WGS sequence"/>
</dbReference>
<gene>
    <name evidence="6 7" type="primary">hslO</name>
    <name evidence="7" type="ORF">RYX45_19055</name>
</gene>
<dbReference type="RefSeq" id="WP_323467651.1">
    <property type="nucleotide sequence ID" value="NZ_CP144224.1"/>
</dbReference>
<dbReference type="GO" id="GO:0005737">
    <property type="term" value="C:cytoplasm"/>
    <property type="evidence" value="ECO:0007669"/>
    <property type="project" value="UniProtKB-SubCell"/>
</dbReference>
<comment type="caution">
    <text evidence="7">The sequence shown here is derived from an EMBL/GenBank/DDBJ whole genome shotgun (WGS) entry which is preliminary data.</text>
</comment>
<feature type="disulfide bond" description="Redox-active" evidence="6">
    <location>
        <begin position="270"/>
        <end position="273"/>
    </location>
</feature>
<dbReference type="GO" id="GO:0042026">
    <property type="term" value="P:protein refolding"/>
    <property type="evidence" value="ECO:0007669"/>
    <property type="project" value="TreeGrafter"/>
</dbReference>
<dbReference type="EMBL" id="JAWJAY010000010">
    <property type="protein sequence ID" value="MDV2887289.1"/>
    <property type="molecule type" value="Genomic_DNA"/>
</dbReference>
<dbReference type="GO" id="GO:0044183">
    <property type="term" value="F:protein folding chaperone"/>
    <property type="evidence" value="ECO:0007669"/>
    <property type="project" value="TreeGrafter"/>
</dbReference>
<comment type="PTM">
    <text evidence="6">Under oxidizing conditions two disulfide bonds are formed involving the reactive cysteines. Under reducing conditions zinc is bound to the reactive cysteines and the protein is inactive.</text>
</comment>
<evidence type="ECO:0000256" key="4">
    <source>
        <dbReference type="ARBA" id="ARBA00023186"/>
    </source>
</evidence>
<sequence>MSDYLVKATGFEGKVRAYALVATDMINEAVRRQGTWPTASAALGRAMMASTMMGAMLKGDAKLTVKIEGRGPIGAIIVDANTKGESRGYVTNPQTHFDLNEHGKLDVARAVGTDGYLSVVKDIGMRDNFTGSVPIVSGELGEDFTYYFASSEQTPSSVGVGVLVNPDNSILAAGGFIIQLMPGADDEVISEIEKRLNSIPPISKLVEAGMPPEEMLKALLGDDNVKFLDNMPVAFSCACSKERVANAITSLGAEEIQEMIDEDGGAETRCNFCNEVYAFDVAELEKLLTETK</sequence>
<dbReference type="SUPFAM" id="SSF64397">
    <property type="entry name" value="Hsp33 domain"/>
    <property type="match status" value="1"/>
</dbReference>
<keyword evidence="4 6" id="KW-0143">Chaperone</keyword>
<keyword evidence="3 6" id="KW-1015">Disulfide bond</keyword>
<evidence type="ECO:0000313" key="7">
    <source>
        <dbReference type="EMBL" id="MDV2887289.1"/>
    </source>
</evidence>
<reference evidence="7" key="1">
    <citation type="submission" date="2023-10" db="EMBL/GenBank/DDBJ databases">
        <title>Screening of Alkalihalophilus pseudofirmusBZ-TG-HK211 and Its Alleviation of Salt Stress on Rapeseed Growth.</title>
        <authorList>
            <person name="Zhao B."/>
            <person name="Guo T."/>
        </authorList>
    </citation>
    <scope>NUCLEOTIDE SEQUENCE</scope>
    <source>
        <strain evidence="7">BZ-TG-HK211</strain>
    </source>
</reference>
<protein>
    <recommendedName>
        <fullName evidence="6">33 kDa chaperonin</fullName>
    </recommendedName>
    <alternativeName>
        <fullName evidence="6">Heat shock protein 33 homolog</fullName>
        <shortName evidence="6">HSP33</shortName>
    </alternativeName>
</protein>
<dbReference type="CDD" id="cd00498">
    <property type="entry name" value="Hsp33"/>
    <property type="match status" value="1"/>
</dbReference>
<dbReference type="NCBIfam" id="NF001033">
    <property type="entry name" value="PRK00114.1"/>
    <property type="match status" value="1"/>
</dbReference>
<comment type="subcellular location">
    <subcellularLocation>
        <location evidence="6">Cytoplasm</location>
    </subcellularLocation>
</comment>
<dbReference type="Pfam" id="PF01430">
    <property type="entry name" value="HSP33"/>
    <property type="match status" value="1"/>
</dbReference>
<comment type="function">
    <text evidence="6">Redox regulated molecular chaperone. Protects both thermally unfolding and oxidatively damaged proteins from irreversible aggregation. Plays an important role in the bacterial defense system toward oxidative stress.</text>
</comment>
<dbReference type="InterPro" id="IPR016154">
    <property type="entry name" value="Heat_shock_Hsp33_C"/>
</dbReference>
<accession>A0AAJ2NRV8</accession>
<dbReference type="HAMAP" id="MF_00117">
    <property type="entry name" value="HslO"/>
    <property type="match status" value="1"/>
</dbReference>
<evidence type="ECO:0000256" key="5">
    <source>
        <dbReference type="ARBA" id="ARBA00023284"/>
    </source>
</evidence>
<dbReference type="PANTHER" id="PTHR30111:SF1">
    <property type="entry name" value="33 KDA CHAPERONIN"/>
    <property type="match status" value="1"/>
</dbReference>
<comment type="similarity">
    <text evidence="6">Belongs to the HSP33 family.</text>
</comment>
<keyword evidence="1 6" id="KW-0963">Cytoplasm</keyword>
<dbReference type="InterPro" id="IPR016153">
    <property type="entry name" value="Heat_shock_Hsp33_N"/>
</dbReference>
<dbReference type="Gene3D" id="3.55.30.10">
    <property type="entry name" value="Hsp33 domain"/>
    <property type="match status" value="1"/>
</dbReference>
<dbReference type="AlphaFoldDB" id="A0AAJ2NRV8"/>
<dbReference type="InterPro" id="IPR000397">
    <property type="entry name" value="Heat_shock_Hsp33"/>
</dbReference>
<evidence type="ECO:0000256" key="1">
    <source>
        <dbReference type="ARBA" id="ARBA00022490"/>
    </source>
</evidence>
<evidence type="ECO:0000256" key="2">
    <source>
        <dbReference type="ARBA" id="ARBA00022833"/>
    </source>
</evidence>
<proteinExistence type="inferred from homology"/>
<organism evidence="7 8">
    <name type="scientific">Alkalihalophilus pseudofirmus</name>
    <name type="common">Bacillus pseudofirmus</name>
    <dbReference type="NCBI Taxonomy" id="79885"/>
    <lineage>
        <taxon>Bacteria</taxon>
        <taxon>Bacillati</taxon>
        <taxon>Bacillota</taxon>
        <taxon>Bacilli</taxon>
        <taxon>Bacillales</taxon>
        <taxon>Bacillaceae</taxon>
        <taxon>Alkalihalophilus</taxon>
    </lineage>
</organism>
<name>A0AAJ2NRV8_ALKPS</name>
<dbReference type="Gene3D" id="3.90.1280.10">
    <property type="entry name" value="HSP33 redox switch-like"/>
    <property type="match status" value="1"/>
</dbReference>
<evidence type="ECO:0000313" key="8">
    <source>
        <dbReference type="Proteomes" id="UP001285636"/>
    </source>
</evidence>
<feature type="disulfide bond" description="Redox-active" evidence="6">
    <location>
        <begin position="237"/>
        <end position="239"/>
    </location>
</feature>